<organism evidence="2 3">
    <name type="scientific">Naegleria fowleri</name>
    <name type="common">Brain eating amoeba</name>
    <dbReference type="NCBI Taxonomy" id="5763"/>
    <lineage>
        <taxon>Eukaryota</taxon>
        <taxon>Discoba</taxon>
        <taxon>Heterolobosea</taxon>
        <taxon>Tetramitia</taxon>
        <taxon>Eutetramitia</taxon>
        <taxon>Vahlkampfiidae</taxon>
        <taxon>Naegleria</taxon>
    </lineage>
</organism>
<evidence type="ECO:0000256" key="1">
    <source>
        <dbReference type="SAM" id="MobiDB-lite"/>
    </source>
</evidence>
<reference evidence="2 3" key="1">
    <citation type="journal article" date="2019" name="Sci. Rep.">
        <title>Nanopore sequencing improves the draft genome of the human pathogenic amoeba Naegleria fowleri.</title>
        <authorList>
            <person name="Liechti N."/>
            <person name="Schurch N."/>
            <person name="Bruggmann R."/>
            <person name="Wittwer M."/>
        </authorList>
    </citation>
    <scope>NUCLEOTIDE SEQUENCE [LARGE SCALE GENOMIC DNA]</scope>
    <source>
        <strain evidence="2 3">ATCC 30894</strain>
    </source>
</reference>
<dbReference type="OMA" id="EHEKANH"/>
<feature type="region of interest" description="Disordered" evidence="1">
    <location>
        <begin position="57"/>
        <end position="86"/>
    </location>
</feature>
<feature type="compositionally biased region" description="Acidic residues" evidence="1">
    <location>
        <begin position="390"/>
        <end position="399"/>
    </location>
</feature>
<dbReference type="Proteomes" id="UP000444721">
    <property type="component" value="Unassembled WGS sequence"/>
</dbReference>
<accession>A0A6A5BJV6</accession>
<dbReference type="RefSeq" id="XP_044559354.1">
    <property type="nucleotide sequence ID" value="XM_044709715.1"/>
</dbReference>
<gene>
    <name evidence="2" type="ORF">FDP41_006115</name>
</gene>
<dbReference type="VEuPathDB" id="AmoebaDB:NfTy_078120"/>
<protein>
    <submittedName>
        <fullName evidence="2">Uncharacterized protein</fullName>
    </submittedName>
</protein>
<dbReference type="VEuPathDB" id="AmoebaDB:NF0094600"/>
<feature type="compositionally biased region" description="Basic and acidic residues" evidence="1">
    <location>
        <begin position="72"/>
        <end position="85"/>
    </location>
</feature>
<feature type="region of interest" description="Disordered" evidence="1">
    <location>
        <begin position="346"/>
        <end position="426"/>
    </location>
</feature>
<sequence length="625" mass="71165">MLQFSSGVEPLPSRMIFWSDTFLEHEKANHSDIIRNHPFNYRMEIVLNYYNNNQNSRSKGEDGLVSYEEEEKASRSQENNSKRESSLLVNSKELIQNILRTCTDLKDNSVVYICSNIQPVDIISYVQERVLTRDDKSSSDYLVYCHTLGAHTDCLSANQMAIYPIFKAKSSSNLNDIMPTSSSSTFSEREHHLRFRFDRDTLLEIGLQRNETKKIHSKKTSAHSANFESDYYSTVGYKMPFKPKSKEYERLLWSLNKEETCPMHCFFGVYSVEKNCWIEMSDFESFIMSRNTSINNLEGTTTTTSGASSRTVLIKKTSGKDTFNVRILKEESLVLPRVELSIETVAKGGEKSEQKKNNKHHPSTTSTLEGFSRLQQLGHSRQVQSSLMDETSDNEDDNHEEGNLHHTSGNTEQSNNDVNNDDNEDDEVNTHLLSIFKKSLSLSEEREICQQETAKAILTCVGLLSGGMGSECLSALNDESSTQSVLPHATTTSHQTQTQQDATNTIVAQRNNLLFSNALLHDVKFSKVDQTFVIKLDGILPPLFIEKIFQLVWQGTRVAQCWNAFLVTGMDDAVVSWKKFNHTYSVSGENDYLYVIFPTVFSETKQQEITPNWLIQILNQQDEFS</sequence>
<dbReference type="VEuPathDB" id="AmoebaDB:FDP41_006115"/>
<dbReference type="AlphaFoldDB" id="A0A6A5BJV6"/>
<name>A0A6A5BJV6_NAEFO</name>
<feature type="compositionally biased region" description="Polar residues" evidence="1">
    <location>
        <begin position="405"/>
        <end position="414"/>
    </location>
</feature>
<feature type="compositionally biased region" description="Polar residues" evidence="1">
    <location>
        <begin position="363"/>
        <end position="389"/>
    </location>
</feature>
<evidence type="ECO:0000313" key="3">
    <source>
        <dbReference type="Proteomes" id="UP000444721"/>
    </source>
</evidence>
<comment type="caution">
    <text evidence="2">The sequence shown here is derived from an EMBL/GenBank/DDBJ whole genome shotgun (WGS) entry which is preliminary data.</text>
</comment>
<proteinExistence type="predicted"/>
<dbReference type="OrthoDB" id="63112at2759"/>
<keyword evidence="3" id="KW-1185">Reference proteome</keyword>
<dbReference type="EMBL" id="VFQX01000051">
    <property type="protein sequence ID" value="KAF0974641.1"/>
    <property type="molecule type" value="Genomic_DNA"/>
</dbReference>
<evidence type="ECO:0000313" key="2">
    <source>
        <dbReference type="EMBL" id="KAF0974641.1"/>
    </source>
</evidence>
<dbReference type="GeneID" id="68113333"/>